<accession>A0A4Q0Y2I8</accession>
<evidence type="ECO:0000313" key="6">
    <source>
        <dbReference type="EMBL" id="RXJ62451.1"/>
    </source>
</evidence>
<dbReference type="AlphaFoldDB" id="A0A4Q0Y2I8"/>
<dbReference type="Proteomes" id="UP000290191">
    <property type="component" value="Unassembled WGS sequence"/>
</dbReference>
<name>A0A4Q0Y2I8_9BACT</name>
<dbReference type="Gene3D" id="1.10.1670.10">
    <property type="entry name" value="Helix-hairpin-Helix base-excision DNA repair enzymes (C-terminal)"/>
    <property type="match status" value="1"/>
</dbReference>
<dbReference type="GO" id="GO:0046872">
    <property type="term" value="F:metal ion binding"/>
    <property type="evidence" value="ECO:0007669"/>
    <property type="project" value="UniProtKB-KW"/>
</dbReference>
<dbReference type="SUPFAM" id="SSF48150">
    <property type="entry name" value="DNA-glycosylase"/>
    <property type="match status" value="1"/>
</dbReference>
<dbReference type="CDD" id="cd00056">
    <property type="entry name" value="ENDO3c"/>
    <property type="match status" value="1"/>
</dbReference>
<feature type="domain" description="HhH-GPD" evidence="5">
    <location>
        <begin position="45"/>
        <end position="188"/>
    </location>
</feature>
<keyword evidence="2" id="KW-0479">Metal-binding</keyword>
<reference evidence="6 7" key="1">
    <citation type="submission" date="2017-10" db="EMBL/GenBank/DDBJ databases">
        <title>Genomics of the genus Arcobacter.</title>
        <authorList>
            <person name="Perez-Cataluna A."/>
            <person name="Figueras M.J."/>
        </authorList>
    </citation>
    <scope>NUCLEOTIDE SEQUENCE [LARGE SCALE GENOMIC DNA]</scope>
    <source>
        <strain evidence="6 7">DSM 24636</strain>
    </source>
</reference>
<dbReference type="GO" id="GO:0003824">
    <property type="term" value="F:catalytic activity"/>
    <property type="evidence" value="ECO:0007669"/>
    <property type="project" value="InterPro"/>
</dbReference>
<evidence type="ECO:0000259" key="5">
    <source>
        <dbReference type="SMART" id="SM00478"/>
    </source>
</evidence>
<dbReference type="Pfam" id="PF00730">
    <property type="entry name" value="HhH-GPD"/>
    <property type="match status" value="1"/>
</dbReference>
<dbReference type="InterPro" id="IPR011257">
    <property type="entry name" value="DNA_glycosylase"/>
</dbReference>
<dbReference type="PANTHER" id="PTHR10359:SF19">
    <property type="entry name" value="DNA REPAIR GLYCOSYLASE MJ1434-RELATED"/>
    <property type="match status" value="1"/>
</dbReference>
<dbReference type="GO" id="GO:0051539">
    <property type="term" value="F:4 iron, 4 sulfur cluster binding"/>
    <property type="evidence" value="ECO:0007669"/>
    <property type="project" value="UniProtKB-KW"/>
</dbReference>
<evidence type="ECO:0000256" key="2">
    <source>
        <dbReference type="ARBA" id="ARBA00022723"/>
    </source>
</evidence>
<dbReference type="PANTHER" id="PTHR10359">
    <property type="entry name" value="A/G-SPECIFIC ADENINE GLYCOSYLASE/ENDONUCLEASE III"/>
    <property type="match status" value="1"/>
</dbReference>
<evidence type="ECO:0000256" key="4">
    <source>
        <dbReference type="ARBA" id="ARBA00023014"/>
    </source>
</evidence>
<evidence type="ECO:0000256" key="3">
    <source>
        <dbReference type="ARBA" id="ARBA00023004"/>
    </source>
</evidence>
<keyword evidence="4" id="KW-0411">Iron-sulfur</keyword>
<evidence type="ECO:0000313" key="7">
    <source>
        <dbReference type="Proteomes" id="UP000290191"/>
    </source>
</evidence>
<dbReference type="GO" id="GO:0006284">
    <property type="term" value="P:base-excision repair"/>
    <property type="evidence" value="ECO:0007669"/>
    <property type="project" value="InterPro"/>
</dbReference>
<dbReference type="NCBIfam" id="NF010494">
    <property type="entry name" value="PRK13913.1"/>
    <property type="match status" value="1"/>
</dbReference>
<keyword evidence="7" id="KW-1185">Reference proteome</keyword>
<dbReference type="InterPro" id="IPR003265">
    <property type="entry name" value="HhH-GPD_domain"/>
</dbReference>
<gene>
    <name evidence="6" type="ORF">CRV06_09940</name>
</gene>
<dbReference type="Gene3D" id="1.10.340.30">
    <property type="entry name" value="Hypothetical protein, domain 2"/>
    <property type="match status" value="1"/>
</dbReference>
<dbReference type="InterPro" id="IPR023170">
    <property type="entry name" value="HhH_base_excis_C"/>
</dbReference>
<organism evidence="6 7">
    <name type="scientific">Halarcobacter anaerophilus</name>
    <dbReference type="NCBI Taxonomy" id="877500"/>
    <lineage>
        <taxon>Bacteria</taxon>
        <taxon>Pseudomonadati</taxon>
        <taxon>Campylobacterota</taxon>
        <taxon>Epsilonproteobacteria</taxon>
        <taxon>Campylobacterales</taxon>
        <taxon>Arcobacteraceae</taxon>
        <taxon>Halarcobacter</taxon>
    </lineage>
</organism>
<dbReference type="STRING" id="877500.GCA_000935065_01079"/>
<evidence type="ECO:0000256" key="1">
    <source>
        <dbReference type="ARBA" id="ARBA00022485"/>
    </source>
</evidence>
<protein>
    <submittedName>
        <fullName evidence="6">3-methyladenine DNA glycosylase</fullName>
    </submittedName>
</protein>
<keyword evidence="3" id="KW-0408">Iron</keyword>
<dbReference type="SMART" id="SM00478">
    <property type="entry name" value="ENDO3c"/>
    <property type="match status" value="1"/>
</dbReference>
<dbReference type="EMBL" id="PDKO01000008">
    <property type="protein sequence ID" value="RXJ62451.1"/>
    <property type="molecule type" value="Genomic_DNA"/>
</dbReference>
<comment type="caution">
    <text evidence="6">The sequence shown here is derived from an EMBL/GenBank/DDBJ whole genome shotgun (WGS) entry which is preliminary data.</text>
</comment>
<dbReference type="OrthoDB" id="9802365at2"/>
<keyword evidence="1" id="KW-0004">4Fe-4S</keyword>
<proteinExistence type="predicted"/>
<sequence>MQSLNNISDSFDLLKVLKREELLKNHPEFWWPSKNDFEILIGAILTQNTKWTNVEKSLENLKNLNFLSLESLSEADLLVLTNAITPSGFKNQKSKRLKLLASNILEEFYDFDNFCENVSREWLLNQKGIGQETADAILCYACHQDMMVVDKYTQKLVSFAGFEFESYEDLQAWCEYGINENLDKIFELYGYEIPLNKIYCRFHGKIVEFMKNNKLK</sequence>